<dbReference type="AlphaFoldDB" id="A0A6A4VMV0"/>
<feature type="region of interest" description="Disordered" evidence="1">
    <location>
        <begin position="78"/>
        <end position="100"/>
    </location>
</feature>
<feature type="compositionally biased region" description="Polar residues" evidence="1">
    <location>
        <begin position="78"/>
        <end position="98"/>
    </location>
</feature>
<dbReference type="EMBL" id="VIIS01001483">
    <property type="protein sequence ID" value="KAF0297507.1"/>
    <property type="molecule type" value="Genomic_DNA"/>
</dbReference>
<evidence type="ECO:0000313" key="2">
    <source>
        <dbReference type="EMBL" id="KAF0297507.1"/>
    </source>
</evidence>
<evidence type="ECO:0000313" key="3">
    <source>
        <dbReference type="Proteomes" id="UP000440578"/>
    </source>
</evidence>
<name>A0A6A4VMV0_AMPAM</name>
<sequence>MKEISPDMYSEAAVWTDLGMIMGLEEDVKEHVLHKIRHTAKKYAQTMINVEPADKDGDELVALPAYGRGATLDDLKNEQSSVSVQSSRLNVQRASSSCHSRRSVKLPQSLQLMPCFIFRSVDHASASSRCSTRRP</sequence>
<comment type="caution">
    <text evidence="2">The sequence shown here is derived from an EMBL/GenBank/DDBJ whole genome shotgun (WGS) entry which is preliminary data.</text>
</comment>
<protein>
    <submittedName>
        <fullName evidence="2">Uncharacterized protein</fullName>
    </submittedName>
</protein>
<organism evidence="2 3">
    <name type="scientific">Amphibalanus amphitrite</name>
    <name type="common">Striped barnacle</name>
    <name type="synonym">Balanus amphitrite</name>
    <dbReference type="NCBI Taxonomy" id="1232801"/>
    <lineage>
        <taxon>Eukaryota</taxon>
        <taxon>Metazoa</taxon>
        <taxon>Ecdysozoa</taxon>
        <taxon>Arthropoda</taxon>
        <taxon>Crustacea</taxon>
        <taxon>Multicrustacea</taxon>
        <taxon>Cirripedia</taxon>
        <taxon>Thoracica</taxon>
        <taxon>Thoracicalcarea</taxon>
        <taxon>Balanomorpha</taxon>
        <taxon>Balanoidea</taxon>
        <taxon>Balanidae</taxon>
        <taxon>Amphibalaninae</taxon>
        <taxon>Amphibalanus</taxon>
    </lineage>
</organism>
<evidence type="ECO:0000256" key="1">
    <source>
        <dbReference type="SAM" id="MobiDB-lite"/>
    </source>
</evidence>
<accession>A0A6A4VMV0</accession>
<proteinExistence type="predicted"/>
<keyword evidence="3" id="KW-1185">Reference proteome</keyword>
<gene>
    <name evidence="2" type="ORF">FJT64_005031</name>
</gene>
<reference evidence="2 3" key="1">
    <citation type="submission" date="2019-07" db="EMBL/GenBank/DDBJ databases">
        <title>Draft genome assembly of a fouling barnacle, Amphibalanus amphitrite (Darwin, 1854): The first reference genome for Thecostraca.</title>
        <authorList>
            <person name="Kim W."/>
        </authorList>
    </citation>
    <scope>NUCLEOTIDE SEQUENCE [LARGE SCALE GENOMIC DNA]</scope>
    <source>
        <strain evidence="2">SNU_AA5</strain>
        <tissue evidence="2">Soma without cirri and trophi</tissue>
    </source>
</reference>
<dbReference type="Proteomes" id="UP000440578">
    <property type="component" value="Unassembled WGS sequence"/>
</dbReference>